<feature type="compositionally biased region" description="Low complexity" evidence="2">
    <location>
        <begin position="31"/>
        <end position="72"/>
    </location>
</feature>
<feature type="region of interest" description="Disordered" evidence="2">
    <location>
        <begin position="31"/>
        <end position="73"/>
    </location>
</feature>
<proteinExistence type="predicted"/>
<evidence type="ECO:0000313" key="6">
    <source>
        <dbReference type="Proteomes" id="UP000248598"/>
    </source>
</evidence>
<organism evidence="5 6">
    <name type="scientific">Kingella kingae</name>
    <dbReference type="NCBI Taxonomy" id="504"/>
    <lineage>
        <taxon>Bacteria</taxon>
        <taxon>Pseudomonadati</taxon>
        <taxon>Pseudomonadota</taxon>
        <taxon>Betaproteobacteria</taxon>
        <taxon>Neisseriales</taxon>
        <taxon>Neisseriaceae</taxon>
        <taxon>Kingella</taxon>
    </lineage>
</organism>
<comment type="subcellular location">
    <subcellularLocation>
        <location evidence="1">Cell outer membrane</location>
    </subcellularLocation>
</comment>
<dbReference type="GeneID" id="93261998"/>
<dbReference type="InterPro" id="IPR014902">
    <property type="entry name" value="FHBP-like_C"/>
</dbReference>
<gene>
    <name evidence="5" type="ORF">NCTC10529_00687</name>
</gene>
<evidence type="ECO:0000313" key="5">
    <source>
        <dbReference type="EMBL" id="SQH24501.1"/>
    </source>
</evidence>
<dbReference type="InterPro" id="IPR011250">
    <property type="entry name" value="OMP/PagP_B-barrel"/>
</dbReference>
<dbReference type="GO" id="GO:0009279">
    <property type="term" value="C:cell outer membrane"/>
    <property type="evidence" value="ECO:0007669"/>
    <property type="project" value="UniProtKB-SubCell"/>
</dbReference>
<evidence type="ECO:0000256" key="3">
    <source>
        <dbReference type="SAM" id="SignalP"/>
    </source>
</evidence>
<dbReference type="Gene3D" id="2.40.160.90">
    <property type="match status" value="1"/>
</dbReference>
<protein>
    <submittedName>
        <fullName evidence="5">Lipoprotein GNA1870 C terminal like</fullName>
    </submittedName>
</protein>
<keyword evidence="3" id="KW-0732">Signal</keyword>
<evidence type="ECO:0000256" key="2">
    <source>
        <dbReference type="SAM" id="MobiDB-lite"/>
    </source>
</evidence>
<name>A0AAX2J235_KINKI</name>
<dbReference type="RefSeq" id="WP_003788705.1">
    <property type="nucleotide sequence ID" value="NZ_CP091518.1"/>
</dbReference>
<feature type="chain" id="PRO_5043544862" evidence="3">
    <location>
        <begin position="23"/>
        <end position="336"/>
    </location>
</feature>
<dbReference type="EMBL" id="LS483426">
    <property type="protein sequence ID" value="SQH24501.1"/>
    <property type="molecule type" value="Genomic_DNA"/>
</dbReference>
<feature type="signal peptide" evidence="3">
    <location>
        <begin position="1"/>
        <end position="22"/>
    </location>
</feature>
<evidence type="ECO:0000259" key="4">
    <source>
        <dbReference type="Pfam" id="PF08794"/>
    </source>
</evidence>
<accession>A0AAX2J235</accession>
<dbReference type="SUPFAM" id="SSF56925">
    <property type="entry name" value="OMPA-like"/>
    <property type="match status" value="1"/>
</dbReference>
<dbReference type="Pfam" id="PF08794">
    <property type="entry name" value="FHBP_C"/>
    <property type="match status" value="1"/>
</dbReference>
<dbReference type="AlphaFoldDB" id="A0AAX2J235"/>
<feature type="domain" description="Factor H binding protein-like C-terminal" evidence="4">
    <location>
        <begin position="223"/>
        <end position="322"/>
    </location>
</feature>
<dbReference type="PROSITE" id="PS51257">
    <property type="entry name" value="PROKAR_LIPOPROTEIN"/>
    <property type="match status" value="1"/>
</dbReference>
<sequence length="336" mass="34961">MYTNKSKTLLALLIATALSACSGSGGGSGLSAAGTGSNGLNSGSTSTTPNNTGNNGGSTTDNTGTNTNTTTGYSPVLDAAAIKDAYTKIADKNKAIVTDPTTSAVESLTVSITKGTQTDTHLTVSDINLNKYLPHNELTDLTMQTKHTLTYNVSQPDQKQYRYETTENVRAYNQNYSTVIGFDTTGIKTTMIGYDTKKSEEKTYPDKLMNSYAVTGVSIEQAALPATGSYTYTGKAFTATDNDGVLNYTINFDKKSGSGSITGIDKTGTITLGEGRIGTYTHGTKTSTAGIGETQATTANGTAGTYTLGIFGANAEEVAGTVNFKGLEHVGFGGKR</sequence>
<dbReference type="Proteomes" id="UP000248598">
    <property type="component" value="Chromosome 1"/>
</dbReference>
<evidence type="ECO:0000256" key="1">
    <source>
        <dbReference type="ARBA" id="ARBA00004442"/>
    </source>
</evidence>
<reference evidence="5 6" key="1">
    <citation type="submission" date="2018-06" db="EMBL/GenBank/DDBJ databases">
        <authorList>
            <consortium name="Pathogen Informatics"/>
            <person name="Doyle S."/>
        </authorList>
    </citation>
    <scope>NUCLEOTIDE SEQUENCE [LARGE SCALE GENOMIC DNA]</scope>
    <source>
        <strain evidence="5 6">NCTC10529</strain>
    </source>
</reference>
<keyword evidence="5" id="KW-0449">Lipoprotein</keyword>